<protein>
    <submittedName>
        <fullName evidence="1">Uncharacterized protein</fullName>
    </submittedName>
</protein>
<proteinExistence type="predicted"/>
<sequence length="174" mass="19522">MSLFRFCALNCSLARSLPSLSTSESVLFTGCNDNCLSLFSISNSSLIYLECTDRSMSVTKLAIVYSSNVAYIVFRVKCTHTTPRGGTACSVHTCGVWVDNVHWFTWELHLQPVRLTLNSGYLSVPPLYTLSPRSIIHQQTLPPPPATVHTIPVVVTHQTRMYKQKRNGNFRKQL</sequence>
<dbReference type="EMBL" id="GFTR01002898">
    <property type="protein sequence ID" value="JAW13528.1"/>
    <property type="molecule type" value="Transcribed_RNA"/>
</dbReference>
<dbReference type="AlphaFoldDB" id="A0A224XUN7"/>
<organism evidence="1">
    <name type="scientific">Panstrongylus lignarius</name>
    <dbReference type="NCBI Taxonomy" id="156445"/>
    <lineage>
        <taxon>Eukaryota</taxon>
        <taxon>Metazoa</taxon>
        <taxon>Ecdysozoa</taxon>
        <taxon>Arthropoda</taxon>
        <taxon>Hexapoda</taxon>
        <taxon>Insecta</taxon>
        <taxon>Pterygota</taxon>
        <taxon>Neoptera</taxon>
        <taxon>Paraneoptera</taxon>
        <taxon>Hemiptera</taxon>
        <taxon>Heteroptera</taxon>
        <taxon>Panheteroptera</taxon>
        <taxon>Cimicomorpha</taxon>
        <taxon>Reduviidae</taxon>
        <taxon>Triatominae</taxon>
        <taxon>Panstrongylus</taxon>
    </lineage>
</organism>
<reference evidence="1" key="1">
    <citation type="journal article" date="2018" name="PLoS Negl. Trop. Dis.">
        <title>An insight into the salivary gland and fat body transcriptome of Panstrongylus lignarius (Hemiptera: Heteroptera), the main vector of Chagas disease in Peru.</title>
        <authorList>
            <person name="Nevoa J.C."/>
            <person name="Mendes M.T."/>
            <person name="da Silva M.V."/>
            <person name="Soares S.C."/>
            <person name="Oliveira C.J.F."/>
            <person name="Ribeiro J.M.C."/>
        </authorList>
    </citation>
    <scope>NUCLEOTIDE SEQUENCE</scope>
</reference>
<accession>A0A224XUN7</accession>
<evidence type="ECO:0000313" key="1">
    <source>
        <dbReference type="EMBL" id="JAW13528.1"/>
    </source>
</evidence>
<name>A0A224XUN7_9HEMI</name>